<sequence>MHLITLMSSTLLFFQAALVGSSPLPSPQFSEIPVALQCASGSPTCSSKGLILTCVNGNLLCFGGMGMVSEECTEDGGYLCHFGCRSDLLKGFTNEKCEALFPGTRAVCRPY</sequence>
<gene>
    <name evidence="2" type="ORF">QBC34DRAFT_420590</name>
</gene>
<dbReference type="Proteomes" id="UP001321760">
    <property type="component" value="Unassembled WGS sequence"/>
</dbReference>
<protein>
    <recommendedName>
        <fullName evidence="4">Extracellular membrane protein CFEM domain-containing protein</fullName>
    </recommendedName>
</protein>
<evidence type="ECO:0000313" key="2">
    <source>
        <dbReference type="EMBL" id="KAK4454912.1"/>
    </source>
</evidence>
<dbReference type="AlphaFoldDB" id="A0AAV9H5C8"/>
<feature type="chain" id="PRO_5043888799" description="Extracellular membrane protein CFEM domain-containing protein" evidence="1">
    <location>
        <begin position="22"/>
        <end position="111"/>
    </location>
</feature>
<reference evidence="2" key="1">
    <citation type="journal article" date="2023" name="Mol. Phylogenet. Evol.">
        <title>Genome-scale phylogeny and comparative genomics of the fungal order Sordariales.</title>
        <authorList>
            <person name="Hensen N."/>
            <person name="Bonometti L."/>
            <person name="Westerberg I."/>
            <person name="Brannstrom I.O."/>
            <person name="Guillou S."/>
            <person name="Cros-Aarteil S."/>
            <person name="Calhoun S."/>
            <person name="Haridas S."/>
            <person name="Kuo A."/>
            <person name="Mondo S."/>
            <person name="Pangilinan J."/>
            <person name="Riley R."/>
            <person name="LaButti K."/>
            <person name="Andreopoulos B."/>
            <person name="Lipzen A."/>
            <person name="Chen C."/>
            <person name="Yan M."/>
            <person name="Daum C."/>
            <person name="Ng V."/>
            <person name="Clum A."/>
            <person name="Steindorff A."/>
            <person name="Ohm R.A."/>
            <person name="Martin F."/>
            <person name="Silar P."/>
            <person name="Natvig D.O."/>
            <person name="Lalanne C."/>
            <person name="Gautier V."/>
            <person name="Ament-Velasquez S.L."/>
            <person name="Kruys A."/>
            <person name="Hutchinson M.I."/>
            <person name="Powell A.J."/>
            <person name="Barry K."/>
            <person name="Miller A.N."/>
            <person name="Grigoriev I.V."/>
            <person name="Debuchy R."/>
            <person name="Gladieux P."/>
            <person name="Hiltunen Thoren M."/>
            <person name="Johannesson H."/>
        </authorList>
    </citation>
    <scope>NUCLEOTIDE SEQUENCE</scope>
    <source>
        <strain evidence="2">PSN243</strain>
    </source>
</reference>
<keyword evidence="3" id="KW-1185">Reference proteome</keyword>
<dbReference type="EMBL" id="MU865915">
    <property type="protein sequence ID" value="KAK4454912.1"/>
    <property type="molecule type" value="Genomic_DNA"/>
</dbReference>
<organism evidence="2 3">
    <name type="scientific">Podospora aff. communis PSN243</name>
    <dbReference type="NCBI Taxonomy" id="3040156"/>
    <lineage>
        <taxon>Eukaryota</taxon>
        <taxon>Fungi</taxon>
        <taxon>Dikarya</taxon>
        <taxon>Ascomycota</taxon>
        <taxon>Pezizomycotina</taxon>
        <taxon>Sordariomycetes</taxon>
        <taxon>Sordariomycetidae</taxon>
        <taxon>Sordariales</taxon>
        <taxon>Podosporaceae</taxon>
        <taxon>Podospora</taxon>
    </lineage>
</organism>
<feature type="signal peptide" evidence="1">
    <location>
        <begin position="1"/>
        <end position="21"/>
    </location>
</feature>
<proteinExistence type="predicted"/>
<accession>A0AAV9H5C8</accession>
<evidence type="ECO:0000313" key="3">
    <source>
        <dbReference type="Proteomes" id="UP001321760"/>
    </source>
</evidence>
<comment type="caution">
    <text evidence="2">The sequence shown here is derived from an EMBL/GenBank/DDBJ whole genome shotgun (WGS) entry which is preliminary data.</text>
</comment>
<evidence type="ECO:0000256" key="1">
    <source>
        <dbReference type="SAM" id="SignalP"/>
    </source>
</evidence>
<keyword evidence="1" id="KW-0732">Signal</keyword>
<reference evidence="2" key="2">
    <citation type="submission" date="2023-05" db="EMBL/GenBank/DDBJ databases">
        <authorList>
            <consortium name="Lawrence Berkeley National Laboratory"/>
            <person name="Steindorff A."/>
            <person name="Hensen N."/>
            <person name="Bonometti L."/>
            <person name="Westerberg I."/>
            <person name="Brannstrom I.O."/>
            <person name="Guillou S."/>
            <person name="Cros-Aarteil S."/>
            <person name="Calhoun S."/>
            <person name="Haridas S."/>
            <person name="Kuo A."/>
            <person name="Mondo S."/>
            <person name="Pangilinan J."/>
            <person name="Riley R."/>
            <person name="Labutti K."/>
            <person name="Andreopoulos B."/>
            <person name="Lipzen A."/>
            <person name="Chen C."/>
            <person name="Yanf M."/>
            <person name="Daum C."/>
            <person name="Ng V."/>
            <person name="Clum A."/>
            <person name="Ohm R."/>
            <person name="Martin F."/>
            <person name="Silar P."/>
            <person name="Natvig D."/>
            <person name="Lalanne C."/>
            <person name="Gautier V."/>
            <person name="Ament-Velasquez S.L."/>
            <person name="Kruys A."/>
            <person name="Hutchinson M.I."/>
            <person name="Powell A.J."/>
            <person name="Barry K."/>
            <person name="Miller A.N."/>
            <person name="Grigoriev I.V."/>
            <person name="Debuchy R."/>
            <person name="Gladieux P."/>
            <person name="Thoren M.H."/>
            <person name="Johannesson H."/>
        </authorList>
    </citation>
    <scope>NUCLEOTIDE SEQUENCE</scope>
    <source>
        <strain evidence="2">PSN243</strain>
    </source>
</reference>
<evidence type="ECO:0008006" key="4">
    <source>
        <dbReference type="Google" id="ProtNLM"/>
    </source>
</evidence>
<name>A0AAV9H5C8_9PEZI</name>